<dbReference type="EMBL" id="SWLG01000004">
    <property type="protein sequence ID" value="TLS38315.1"/>
    <property type="molecule type" value="Genomic_DNA"/>
</dbReference>
<comment type="caution">
    <text evidence="1">The sequence shown here is derived from an EMBL/GenBank/DDBJ whole genome shotgun (WGS) entry which is preliminary data.</text>
</comment>
<keyword evidence="2" id="KW-1185">Reference proteome</keyword>
<name>A0A5R9FFH4_9BACL</name>
<proteinExistence type="predicted"/>
<reference evidence="1 2" key="1">
    <citation type="submission" date="2019-04" db="EMBL/GenBank/DDBJ databases">
        <title>Bacillus caeni sp. nov., a bacterium isolated from mangrove sediment.</title>
        <authorList>
            <person name="Huang H."/>
            <person name="Mo K."/>
            <person name="Hu Y."/>
        </authorList>
    </citation>
    <scope>NUCLEOTIDE SEQUENCE [LARGE SCALE GENOMIC DNA]</scope>
    <source>
        <strain evidence="1 2">HB172195</strain>
    </source>
</reference>
<dbReference type="AlphaFoldDB" id="A0A5R9FFH4"/>
<accession>A0A5R9FFH4</accession>
<sequence>MNEVKRKKSKIHYDIHGEGHAALAASTFRKEWAYVFVPLNGITHRKFYPSLPFFIKRWLRQILQNVQPLSCPLIAEASADNSSRLSEQTFSTAVLDPLSFSRHNVLQLH</sequence>
<protein>
    <submittedName>
        <fullName evidence="1">Uncharacterized protein</fullName>
    </submittedName>
</protein>
<evidence type="ECO:0000313" key="1">
    <source>
        <dbReference type="EMBL" id="TLS38315.1"/>
    </source>
</evidence>
<dbReference type="RefSeq" id="WP_138124822.1">
    <property type="nucleotide sequence ID" value="NZ_SWLG01000004.1"/>
</dbReference>
<gene>
    <name evidence="1" type="ORF">FCL54_07260</name>
</gene>
<dbReference type="Proteomes" id="UP000308230">
    <property type="component" value="Unassembled WGS sequence"/>
</dbReference>
<evidence type="ECO:0000313" key="2">
    <source>
        <dbReference type="Proteomes" id="UP000308230"/>
    </source>
</evidence>
<organism evidence="1 2">
    <name type="scientific">Exobacillus caeni</name>
    <dbReference type="NCBI Taxonomy" id="2574798"/>
    <lineage>
        <taxon>Bacteria</taxon>
        <taxon>Bacillati</taxon>
        <taxon>Bacillota</taxon>
        <taxon>Bacilli</taxon>
        <taxon>Bacillales</taxon>
        <taxon>Guptibacillaceae</taxon>
        <taxon>Exobacillus</taxon>
    </lineage>
</organism>